<organism evidence="5 6">
    <name type="scientific">Streptosporangium lutulentum</name>
    <dbReference type="NCBI Taxonomy" id="1461250"/>
    <lineage>
        <taxon>Bacteria</taxon>
        <taxon>Bacillati</taxon>
        <taxon>Actinomycetota</taxon>
        <taxon>Actinomycetes</taxon>
        <taxon>Streptosporangiales</taxon>
        <taxon>Streptosporangiaceae</taxon>
        <taxon>Streptosporangium</taxon>
    </lineage>
</organism>
<dbReference type="InterPro" id="IPR008979">
    <property type="entry name" value="Galactose-bd-like_sf"/>
</dbReference>
<dbReference type="InterPro" id="IPR000772">
    <property type="entry name" value="Ricin_B_lectin"/>
</dbReference>
<dbReference type="CDD" id="cd00146">
    <property type="entry name" value="PKD"/>
    <property type="match status" value="1"/>
</dbReference>
<evidence type="ECO:0000313" key="5">
    <source>
        <dbReference type="EMBL" id="MDP9849243.1"/>
    </source>
</evidence>
<dbReference type="InterPro" id="IPR000601">
    <property type="entry name" value="PKD_dom"/>
</dbReference>
<dbReference type="Pfam" id="PF07995">
    <property type="entry name" value="GSDH"/>
    <property type="match status" value="1"/>
</dbReference>
<dbReference type="InterPro" id="IPR029062">
    <property type="entry name" value="Class_I_gatase-like"/>
</dbReference>
<dbReference type="InterPro" id="IPR012938">
    <property type="entry name" value="Glc/Sorbosone_DH"/>
</dbReference>
<feature type="domain" description="CBM6" evidence="4">
    <location>
        <begin position="890"/>
        <end position="1015"/>
    </location>
</feature>
<dbReference type="InterPro" id="IPR029010">
    <property type="entry name" value="ThuA-like"/>
</dbReference>
<dbReference type="Pfam" id="PF06283">
    <property type="entry name" value="ThuA"/>
    <property type="match status" value="1"/>
</dbReference>
<feature type="chain" id="PRO_5047414202" evidence="2">
    <location>
        <begin position="24"/>
        <end position="1171"/>
    </location>
</feature>
<dbReference type="CDD" id="cd00161">
    <property type="entry name" value="beta-trefoil_Ricin-like"/>
    <property type="match status" value="1"/>
</dbReference>
<dbReference type="Gene3D" id="2.60.40.10">
    <property type="entry name" value="Immunoglobulins"/>
    <property type="match status" value="1"/>
</dbReference>
<dbReference type="InterPro" id="IPR035986">
    <property type="entry name" value="PKD_dom_sf"/>
</dbReference>
<dbReference type="PROSITE" id="PS51175">
    <property type="entry name" value="CBM6"/>
    <property type="match status" value="1"/>
</dbReference>
<sequence length="1171" mass="123978">MRRLLIALMAPLLLLLPIGSANAQAVRAAADFRVLLFTETADYVHDSIPAGIAMVQALASANNFEVVQSASSTAFTDANLATFDAVIMLQNSGMVWDNEAQRQATQRFVNNGGGIVAVHNTTDMNIEAQFPWWDQLIMGGAHMTAHSSIVQGTAKVLDHKHPSTAGLPDRWTRSEEWYNFDRSMRGDVHVLVTADETTYDAGPSKMGADHPISWCRSAEGGRVWATGMGHQIASYNETLFRQHVLGGIRWAAGNAEGDCGGTVWNRFQKVTLDSAPDQPMQLDVAANGDVYYISRSGKLMLIRKNGQIVVTGTLNVYTGGEDGLIGLVLDPGFTTNRWVYLNYSPAGSAAVNQVSRFTLNGDTLDLASEKKLLTIPATRTDEPGHTGGNLAFGPGGNLYIGVGDDINPFSSDGYAPIDERPGRANFDAQRSSANTNDLRGKILRIHPESGGTYTIPAGNMFAPGTALTRPEIYAMGFRNPFRFAVDAETGWISMADYGPDAGSANANRGPEGTVEWNLIKSPGFYGWPYCVGNNTPFNDYNFATSTSGPKFNCAAPVNNSPNNTGLTNLPAVKAATVWYTYHLTPEWPEMGTTGGAAPMGGPFYHYDAANPSETKFPAYFDDTPFFYEWSRNYLAEMRLDGSGNVLKTNRFLSNLGFRSPMHMKFGPDGAMYLIEWGAGYGGANPDDGVYRIDYVSGSRTPTAKASGTPTSGQAPLTVQFSSAGSSDPDGDPFTYAWDFTSNGSTDSTAANPSFTYTANGTFTARLTITDPSGKSGSATVPITVGNTAPIVRFGSPPDGGAISFGDSVPYTVTVTDPEDGTIDCSRVNVITALGHDTHSHDTGQFTGCSGTVVTTNSGHDADANTFYVLTATYTDRGGLAATANLILQPRQKQAEYFTGSSGVRVVDQAGAQNGKRVGDISNNDWISFSPMSVQGITSVAYRVSSPVGGGTIELRADSPTGQLLSTTSVPNTGGWDTYQSLTATPVAALSGSHPLFLVFRHPTANQFDLDSLTLNGPGVGGGGGSSGPVANAVYTLTAAHSSKVADVEGQSTADNARVLQWGGNGGTNQQWRAVDRGNGNFSLSSVLSGKCMDVTGASTAPGALIIQWACGTGTNQQWRFAPAANGNWKITSVGSGHCLEVPGASTADGVQLTQGTCGTGTNQQWRLTRVS</sequence>
<dbReference type="CDD" id="cd04084">
    <property type="entry name" value="CBM6_xylanase-like"/>
    <property type="match status" value="1"/>
</dbReference>
<dbReference type="EMBL" id="JAUSQU010000001">
    <property type="protein sequence ID" value="MDP9849243.1"/>
    <property type="molecule type" value="Genomic_DNA"/>
</dbReference>
<dbReference type="SMART" id="SM00089">
    <property type="entry name" value="PKD"/>
    <property type="match status" value="1"/>
</dbReference>
<dbReference type="PANTHER" id="PTHR40469">
    <property type="entry name" value="SECRETED GLYCOSYL HYDROLASE"/>
    <property type="match status" value="1"/>
</dbReference>
<dbReference type="Pfam" id="PF18911">
    <property type="entry name" value="PKD_4"/>
    <property type="match status" value="1"/>
</dbReference>
<name>A0ABT9QSH7_9ACTN</name>
<evidence type="ECO:0000256" key="1">
    <source>
        <dbReference type="ARBA" id="ARBA00022729"/>
    </source>
</evidence>
<evidence type="ECO:0000256" key="2">
    <source>
        <dbReference type="SAM" id="SignalP"/>
    </source>
</evidence>
<dbReference type="SUPFAM" id="SSF50952">
    <property type="entry name" value="Soluble quinoprotein glucose dehydrogenase"/>
    <property type="match status" value="1"/>
</dbReference>
<dbReference type="PANTHER" id="PTHR40469:SF2">
    <property type="entry name" value="GALACTOSE-BINDING DOMAIN-LIKE SUPERFAMILY PROTEIN"/>
    <property type="match status" value="1"/>
</dbReference>
<dbReference type="InterPro" id="IPR006584">
    <property type="entry name" value="Cellulose-bd_IV"/>
</dbReference>
<dbReference type="SUPFAM" id="SSF49785">
    <property type="entry name" value="Galactose-binding domain-like"/>
    <property type="match status" value="1"/>
</dbReference>
<gene>
    <name evidence="5" type="ORF">J2853_008454</name>
</gene>
<dbReference type="Gene3D" id="3.40.50.880">
    <property type="match status" value="1"/>
</dbReference>
<protein>
    <submittedName>
        <fullName evidence="5">Glucose/arabinose dehydrogenase/PKD repeat protein/type 1 glutamine amidotransferase</fullName>
    </submittedName>
</protein>
<dbReference type="InterPro" id="IPR013783">
    <property type="entry name" value="Ig-like_fold"/>
</dbReference>
<accession>A0ABT9QSH7</accession>
<keyword evidence="1 2" id="KW-0732">Signal</keyword>
<keyword evidence="5" id="KW-0315">Glutamine amidotransferase</keyword>
<evidence type="ECO:0000313" key="6">
    <source>
        <dbReference type="Proteomes" id="UP001225356"/>
    </source>
</evidence>
<dbReference type="Gene3D" id="2.80.10.50">
    <property type="match status" value="3"/>
</dbReference>
<dbReference type="SUPFAM" id="SSF52317">
    <property type="entry name" value="Class I glutamine amidotransferase-like"/>
    <property type="match status" value="1"/>
</dbReference>
<dbReference type="SMART" id="SM00458">
    <property type="entry name" value="RICIN"/>
    <property type="match status" value="1"/>
</dbReference>
<dbReference type="PROSITE" id="PS50093">
    <property type="entry name" value="PKD"/>
    <property type="match status" value="1"/>
</dbReference>
<dbReference type="Gene3D" id="2.60.120.260">
    <property type="entry name" value="Galactose-binding domain-like"/>
    <property type="match status" value="1"/>
</dbReference>
<dbReference type="Pfam" id="PF14200">
    <property type="entry name" value="RicinB_lectin_2"/>
    <property type="match status" value="2"/>
</dbReference>
<feature type="domain" description="PKD" evidence="3">
    <location>
        <begin position="701"/>
        <end position="784"/>
    </location>
</feature>
<dbReference type="Gene3D" id="2.120.10.30">
    <property type="entry name" value="TolB, C-terminal domain"/>
    <property type="match status" value="1"/>
</dbReference>
<proteinExistence type="predicted"/>
<dbReference type="InterPro" id="IPR011041">
    <property type="entry name" value="Quinoprot_gluc/sorb_DH_b-prop"/>
</dbReference>
<dbReference type="Pfam" id="PF03422">
    <property type="entry name" value="CBM_6"/>
    <property type="match status" value="1"/>
</dbReference>
<dbReference type="InterPro" id="IPR011042">
    <property type="entry name" value="6-blade_b-propeller_TolB-like"/>
</dbReference>
<evidence type="ECO:0000259" key="4">
    <source>
        <dbReference type="PROSITE" id="PS51175"/>
    </source>
</evidence>
<dbReference type="InterPro" id="IPR035992">
    <property type="entry name" value="Ricin_B-like_lectins"/>
</dbReference>
<evidence type="ECO:0000259" key="3">
    <source>
        <dbReference type="PROSITE" id="PS50093"/>
    </source>
</evidence>
<keyword evidence="6" id="KW-1185">Reference proteome</keyword>
<dbReference type="InterPro" id="IPR005084">
    <property type="entry name" value="CBM6"/>
</dbReference>
<dbReference type="InterPro" id="IPR022409">
    <property type="entry name" value="PKD/Chitinase_dom"/>
</dbReference>
<dbReference type="PROSITE" id="PS50231">
    <property type="entry name" value="RICIN_B_LECTIN"/>
    <property type="match status" value="1"/>
</dbReference>
<dbReference type="SMART" id="SM00606">
    <property type="entry name" value="CBD_IV"/>
    <property type="match status" value="1"/>
</dbReference>
<dbReference type="SUPFAM" id="SSF49299">
    <property type="entry name" value="PKD domain"/>
    <property type="match status" value="1"/>
</dbReference>
<dbReference type="RefSeq" id="WP_307566985.1">
    <property type="nucleotide sequence ID" value="NZ_JAUSQU010000001.1"/>
</dbReference>
<reference evidence="5 6" key="1">
    <citation type="submission" date="2023-07" db="EMBL/GenBank/DDBJ databases">
        <title>Sequencing the genomes of 1000 actinobacteria strains.</title>
        <authorList>
            <person name="Klenk H.-P."/>
        </authorList>
    </citation>
    <scope>NUCLEOTIDE SEQUENCE [LARGE SCALE GENOMIC DNA]</scope>
    <source>
        <strain evidence="5 6">DSM 46740</strain>
    </source>
</reference>
<feature type="signal peptide" evidence="2">
    <location>
        <begin position="1"/>
        <end position="23"/>
    </location>
</feature>
<dbReference type="Proteomes" id="UP001225356">
    <property type="component" value="Unassembled WGS sequence"/>
</dbReference>
<dbReference type="SUPFAM" id="SSF50370">
    <property type="entry name" value="Ricin B-like lectins"/>
    <property type="match status" value="1"/>
</dbReference>
<comment type="caution">
    <text evidence="5">The sequence shown here is derived from an EMBL/GenBank/DDBJ whole genome shotgun (WGS) entry which is preliminary data.</text>
</comment>